<dbReference type="InterPro" id="IPR026516">
    <property type="entry name" value="THAP1/10"/>
</dbReference>
<dbReference type="GO" id="GO:0005654">
    <property type="term" value="C:nucleoplasm"/>
    <property type="evidence" value="ECO:0007669"/>
    <property type="project" value="UniProtKB-SubCell"/>
</dbReference>
<feature type="coiled-coil region" evidence="13">
    <location>
        <begin position="178"/>
        <end position="215"/>
    </location>
</feature>
<protein>
    <recommendedName>
        <fullName evidence="14">THAP-type domain-containing protein</fullName>
    </recommendedName>
</protein>
<keyword evidence="4 12" id="KW-0863">Zinc-finger</keyword>
<comment type="subcellular location">
    <subcellularLocation>
        <location evidence="1">Nucleus</location>
        <location evidence="1">Nucleoplasm</location>
    </subcellularLocation>
</comment>
<feature type="domain" description="THAP-type" evidence="14">
    <location>
        <begin position="1"/>
        <end position="63"/>
    </location>
</feature>
<proteinExistence type="inferred from homology"/>
<keyword evidence="5" id="KW-0862">Zinc</keyword>
<evidence type="ECO:0000313" key="15">
    <source>
        <dbReference type="EMBL" id="KAK4315365.1"/>
    </source>
</evidence>
<dbReference type="PANTHER" id="PTHR46600:SF1">
    <property type="entry name" value="THAP DOMAIN-CONTAINING PROTEIN 1"/>
    <property type="match status" value="1"/>
</dbReference>
<organism evidence="15 16">
    <name type="scientific">Petrolisthes manimaculis</name>
    <dbReference type="NCBI Taxonomy" id="1843537"/>
    <lineage>
        <taxon>Eukaryota</taxon>
        <taxon>Metazoa</taxon>
        <taxon>Ecdysozoa</taxon>
        <taxon>Arthropoda</taxon>
        <taxon>Crustacea</taxon>
        <taxon>Multicrustacea</taxon>
        <taxon>Malacostraca</taxon>
        <taxon>Eumalacostraca</taxon>
        <taxon>Eucarida</taxon>
        <taxon>Decapoda</taxon>
        <taxon>Pleocyemata</taxon>
        <taxon>Anomura</taxon>
        <taxon>Galatheoidea</taxon>
        <taxon>Porcellanidae</taxon>
        <taxon>Petrolisthes</taxon>
    </lineage>
</organism>
<evidence type="ECO:0000256" key="10">
    <source>
        <dbReference type="ARBA" id="ARBA00023242"/>
    </source>
</evidence>
<comment type="caution">
    <text evidence="15">The sequence shown here is derived from an EMBL/GenBank/DDBJ whole genome shotgun (WGS) entry which is preliminary data.</text>
</comment>
<evidence type="ECO:0000256" key="11">
    <source>
        <dbReference type="ARBA" id="ARBA00023306"/>
    </source>
</evidence>
<dbReference type="GO" id="GO:0043565">
    <property type="term" value="F:sequence-specific DNA binding"/>
    <property type="evidence" value="ECO:0007669"/>
    <property type="project" value="InterPro"/>
</dbReference>
<dbReference type="InterPro" id="IPR038441">
    <property type="entry name" value="THAP_Znf_sf"/>
</dbReference>
<evidence type="ECO:0000256" key="1">
    <source>
        <dbReference type="ARBA" id="ARBA00004642"/>
    </source>
</evidence>
<name>A0AAE1UDP0_9EUCA</name>
<sequence length="275" mass="31243">MRLFRFPRDAERRKIWENKVRRANWSANENHRLCQAHFLDDQFETNRADGWKKLKSTAVPTIFCHRPLPRYRKAPVKHTSDDVDSTTKDVWLGDHTYSMLSVVKPVPKIHMQDAVQFDGYGSSTSACTEPTDSSSTAACIELTDSSTTSASIELTDSSDIPICEEIVVSSTDGEAFWRQQASALAKQVNDTQQQLENLQQTHESLTRQIHHVFNEDQVTALSSAAAGRMRKWSNATVQKSLRIRFSCGTRGYDDLIEHGFPMPSLRTLRRHITMS</sequence>
<comment type="similarity">
    <text evidence="2">Belongs to the THAP1 family.</text>
</comment>
<keyword evidence="9" id="KW-0804">Transcription</keyword>
<evidence type="ECO:0000256" key="12">
    <source>
        <dbReference type="PROSITE-ProRule" id="PRU00309"/>
    </source>
</evidence>
<keyword evidence="6" id="KW-0805">Transcription regulation</keyword>
<keyword evidence="8 12" id="KW-0238">DNA-binding</keyword>
<dbReference type="Proteomes" id="UP001292094">
    <property type="component" value="Unassembled WGS sequence"/>
</dbReference>
<keyword evidence="10" id="KW-0539">Nucleus</keyword>
<dbReference type="Pfam" id="PF05485">
    <property type="entry name" value="THAP"/>
    <property type="match status" value="1"/>
</dbReference>
<keyword evidence="16" id="KW-1185">Reference proteome</keyword>
<evidence type="ECO:0000256" key="9">
    <source>
        <dbReference type="ARBA" id="ARBA00023163"/>
    </source>
</evidence>
<dbReference type="SMART" id="SM00692">
    <property type="entry name" value="DM3"/>
    <property type="match status" value="1"/>
</dbReference>
<evidence type="ECO:0000256" key="3">
    <source>
        <dbReference type="ARBA" id="ARBA00022723"/>
    </source>
</evidence>
<dbReference type="SUPFAM" id="SSF57716">
    <property type="entry name" value="Glucocorticoid receptor-like (DNA-binding domain)"/>
    <property type="match status" value="1"/>
</dbReference>
<reference evidence="15" key="1">
    <citation type="submission" date="2023-11" db="EMBL/GenBank/DDBJ databases">
        <title>Genome assemblies of two species of porcelain crab, Petrolisthes cinctipes and Petrolisthes manimaculis (Anomura: Porcellanidae).</title>
        <authorList>
            <person name="Angst P."/>
        </authorList>
    </citation>
    <scope>NUCLEOTIDE SEQUENCE</scope>
    <source>
        <strain evidence="15">PB745_02</strain>
        <tissue evidence="15">Gill</tissue>
    </source>
</reference>
<dbReference type="SMART" id="SM00980">
    <property type="entry name" value="THAP"/>
    <property type="match status" value="1"/>
</dbReference>
<dbReference type="AlphaFoldDB" id="A0AAE1UDP0"/>
<evidence type="ECO:0000256" key="2">
    <source>
        <dbReference type="ARBA" id="ARBA00006177"/>
    </source>
</evidence>
<dbReference type="PANTHER" id="PTHR46600">
    <property type="entry name" value="THAP DOMAIN-CONTAINING"/>
    <property type="match status" value="1"/>
</dbReference>
<evidence type="ECO:0000256" key="6">
    <source>
        <dbReference type="ARBA" id="ARBA00023015"/>
    </source>
</evidence>
<keyword evidence="11" id="KW-0131">Cell cycle</keyword>
<dbReference type="Gene3D" id="6.20.210.20">
    <property type="entry name" value="THAP domain"/>
    <property type="match status" value="1"/>
</dbReference>
<keyword evidence="3" id="KW-0479">Metal-binding</keyword>
<evidence type="ECO:0000259" key="14">
    <source>
        <dbReference type="PROSITE" id="PS50950"/>
    </source>
</evidence>
<evidence type="ECO:0000256" key="5">
    <source>
        <dbReference type="ARBA" id="ARBA00022833"/>
    </source>
</evidence>
<dbReference type="InterPro" id="IPR006612">
    <property type="entry name" value="THAP_Znf"/>
</dbReference>
<evidence type="ECO:0000256" key="7">
    <source>
        <dbReference type="ARBA" id="ARBA00023054"/>
    </source>
</evidence>
<dbReference type="EMBL" id="JAWZYT010001115">
    <property type="protein sequence ID" value="KAK4315365.1"/>
    <property type="molecule type" value="Genomic_DNA"/>
</dbReference>
<dbReference type="PROSITE" id="PS50950">
    <property type="entry name" value="ZF_THAP"/>
    <property type="match status" value="1"/>
</dbReference>
<dbReference type="GO" id="GO:0008270">
    <property type="term" value="F:zinc ion binding"/>
    <property type="evidence" value="ECO:0007669"/>
    <property type="project" value="UniProtKB-KW"/>
</dbReference>
<evidence type="ECO:0000256" key="8">
    <source>
        <dbReference type="ARBA" id="ARBA00023125"/>
    </source>
</evidence>
<keyword evidence="7 13" id="KW-0175">Coiled coil</keyword>
<gene>
    <name evidence="15" type="ORF">Pmani_013418</name>
</gene>
<accession>A0AAE1UDP0</accession>
<evidence type="ECO:0000256" key="4">
    <source>
        <dbReference type="ARBA" id="ARBA00022771"/>
    </source>
</evidence>
<evidence type="ECO:0000256" key="13">
    <source>
        <dbReference type="SAM" id="Coils"/>
    </source>
</evidence>
<evidence type="ECO:0000313" key="16">
    <source>
        <dbReference type="Proteomes" id="UP001292094"/>
    </source>
</evidence>